<evidence type="ECO:0000256" key="6">
    <source>
        <dbReference type="ARBA" id="ARBA00005159"/>
    </source>
</evidence>
<dbReference type="Pfam" id="PF02283">
    <property type="entry name" value="CobU"/>
    <property type="match status" value="1"/>
</dbReference>
<dbReference type="STRING" id="1758178.GCA_001550095_03382"/>
<comment type="pathway">
    <text evidence="5 14">Cofactor biosynthesis; adenosylcobalamin biosynthesis; adenosylcobalamin from cob(II)yrinate a,c-diamide: step 6/7.</text>
</comment>
<dbReference type="KEGG" id="ceh:CEW89_09890"/>
<evidence type="ECO:0000256" key="8">
    <source>
        <dbReference type="ARBA" id="ARBA00022573"/>
    </source>
</evidence>
<keyword evidence="11 14" id="KW-0418">Kinase</keyword>
<protein>
    <recommendedName>
        <fullName evidence="14">Bifunctional adenosylcobalamin biosynthesis protein</fullName>
        <ecNumber evidence="14">2.7.1.156</ecNumber>
        <ecNumber evidence="14">2.7.7.62</ecNumber>
    </recommendedName>
</protein>
<sequence length="177" mass="19305">MCTNMTVVLGGASSGKSDFSEKICAHSGLVRIYLASAQIFDEEMRTKAERHRTNRGTDWCTIEEPYAADRVISEAREGQILLFDCATLWLTNHLLAEHDLDRETDKLLAAIRQSPAQIVVVSNEVGLGIVPENALARRFRIAQGALNRRLAGEATTVVGVMAGLPFVLKGSLPEGLL</sequence>
<dbReference type="GO" id="GO:0009236">
    <property type="term" value="P:cobalamin biosynthetic process"/>
    <property type="evidence" value="ECO:0007669"/>
    <property type="project" value="UniProtKB-UniRule"/>
</dbReference>
<dbReference type="Proteomes" id="UP000217935">
    <property type="component" value="Chromosome"/>
</dbReference>
<dbReference type="EC" id="2.7.7.62" evidence="14"/>
<comment type="pathway">
    <text evidence="6 14">Cofactor biosynthesis; adenosylcobalamin biosynthesis; adenosylcobalamin from cob(II)yrinate a,c-diamide: step 5/7.</text>
</comment>
<evidence type="ECO:0000256" key="13">
    <source>
        <dbReference type="ARBA" id="ARBA00023134"/>
    </source>
</evidence>
<reference evidence="17 18" key="1">
    <citation type="submission" date="2017-06" db="EMBL/GenBank/DDBJ databases">
        <title>Celeribacter sp. TSPH2 complete genome sequence.</title>
        <authorList>
            <person name="Woo J.-H."/>
            <person name="Kim H.-S."/>
        </authorList>
    </citation>
    <scope>NUCLEOTIDE SEQUENCE [LARGE SCALE GENOMIC DNA]</scope>
    <source>
        <strain evidence="17 18">TSPH2</strain>
    </source>
</reference>
<dbReference type="PIRSF" id="PIRSF006135">
    <property type="entry name" value="CobU"/>
    <property type="match status" value="1"/>
</dbReference>
<comment type="function">
    <text evidence="4 14">Catalyzes ATP-dependent phosphorylation of adenosylcobinamide and addition of GMP to adenosylcobinamide phosphate.</text>
</comment>
<dbReference type="GO" id="GO:0005525">
    <property type="term" value="F:GTP binding"/>
    <property type="evidence" value="ECO:0007669"/>
    <property type="project" value="UniProtKB-UniRule"/>
</dbReference>
<dbReference type="UniPathway" id="UPA00148">
    <property type="reaction ID" value="UER00236"/>
</dbReference>
<feature type="binding site" evidence="16">
    <location>
        <begin position="52"/>
        <end position="55"/>
    </location>
    <ligand>
        <name>GTP</name>
        <dbReference type="ChEBI" id="CHEBI:37565"/>
    </ligand>
</feature>
<evidence type="ECO:0000256" key="16">
    <source>
        <dbReference type="PIRSR" id="PIRSR006135-2"/>
    </source>
</evidence>
<dbReference type="Gene3D" id="3.40.50.300">
    <property type="entry name" value="P-loop containing nucleotide triphosphate hydrolases"/>
    <property type="match status" value="1"/>
</dbReference>
<evidence type="ECO:0000256" key="10">
    <source>
        <dbReference type="ARBA" id="ARBA00022741"/>
    </source>
</evidence>
<dbReference type="InterPro" id="IPR027417">
    <property type="entry name" value="P-loop_NTPase"/>
</dbReference>
<feature type="binding site" evidence="16">
    <location>
        <position position="63"/>
    </location>
    <ligand>
        <name>GTP</name>
        <dbReference type="ChEBI" id="CHEBI:37565"/>
    </ligand>
</feature>
<dbReference type="PANTHER" id="PTHR34848:SF1">
    <property type="entry name" value="BIFUNCTIONAL ADENOSYLCOBALAMIN BIOSYNTHESIS PROTEIN COBU"/>
    <property type="match status" value="1"/>
</dbReference>
<dbReference type="AlphaFoldDB" id="A0A291GHW0"/>
<comment type="catalytic activity">
    <reaction evidence="1 14">
        <text>adenosylcob(III)inamide + ATP = adenosylcob(III)inamide phosphate + ADP + H(+)</text>
        <dbReference type="Rhea" id="RHEA:15769"/>
        <dbReference type="ChEBI" id="CHEBI:2480"/>
        <dbReference type="ChEBI" id="CHEBI:15378"/>
        <dbReference type="ChEBI" id="CHEBI:30616"/>
        <dbReference type="ChEBI" id="CHEBI:58502"/>
        <dbReference type="ChEBI" id="CHEBI:456216"/>
        <dbReference type="EC" id="2.7.1.156"/>
    </reaction>
</comment>
<evidence type="ECO:0000256" key="4">
    <source>
        <dbReference type="ARBA" id="ARBA00003889"/>
    </source>
</evidence>
<comment type="catalytic activity">
    <reaction evidence="3">
        <text>adenosylcob(III)inamide + GTP = adenosylcob(III)inamide phosphate + GDP + H(+)</text>
        <dbReference type="Rhea" id="RHEA:15765"/>
        <dbReference type="ChEBI" id="CHEBI:2480"/>
        <dbReference type="ChEBI" id="CHEBI:15378"/>
        <dbReference type="ChEBI" id="CHEBI:37565"/>
        <dbReference type="ChEBI" id="CHEBI:58189"/>
        <dbReference type="ChEBI" id="CHEBI:58502"/>
        <dbReference type="EC" id="2.7.1.156"/>
    </reaction>
</comment>
<gene>
    <name evidence="17" type="ORF">CEW89_09890</name>
</gene>
<evidence type="ECO:0000256" key="3">
    <source>
        <dbReference type="ARBA" id="ARBA00001522"/>
    </source>
</evidence>
<keyword evidence="10 14" id="KW-0547">Nucleotide-binding</keyword>
<dbReference type="PANTHER" id="PTHR34848">
    <property type="match status" value="1"/>
</dbReference>
<dbReference type="EMBL" id="CP022196">
    <property type="protein sequence ID" value="ATG49777.1"/>
    <property type="molecule type" value="Genomic_DNA"/>
</dbReference>
<name>A0A291GHW0_9RHOB</name>
<evidence type="ECO:0000256" key="5">
    <source>
        <dbReference type="ARBA" id="ARBA00004692"/>
    </source>
</evidence>
<evidence type="ECO:0000313" key="18">
    <source>
        <dbReference type="Proteomes" id="UP000217935"/>
    </source>
</evidence>
<accession>A0A291GHW0</accession>
<evidence type="ECO:0000256" key="15">
    <source>
        <dbReference type="PIRSR" id="PIRSR006135-1"/>
    </source>
</evidence>
<keyword evidence="18" id="KW-1185">Reference proteome</keyword>
<dbReference type="GO" id="GO:0005524">
    <property type="term" value="F:ATP binding"/>
    <property type="evidence" value="ECO:0007669"/>
    <property type="project" value="UniProtKB-UniRule"/>
</dbReference>
<evidence type="ECO:0000256" key="7">
    <source>
        <dbReference type="ARBA" id="ARBA00007490"/>
    </source>
</evidence>
<feature type="binding site" evidence="16">
    <location>
        <begin position="35"/>
        <end position="37"/>
    </location>
    <ligand>
        <name>GTP</name>
        <dbReference type="ChEBI" id="CHEBI:37565"/>
    </ligand>
</feature>
<keyword evidence="8 14" id="KW-0169">Cobalamin biosynthesis</keyword>
<proteinExistence type="inferred from homology"/>
<dbReference type="OrthoDB" id="9788370at2"/>
<dbReference type="SUPFAM" id="SSF52540">
    <property type="entry name" value="P-loop containing nucleoside triphosphate hydrolases"/>
    <property type="match status" value="1"/>
</dbReference>
<keyword evidence="13 14" id="KW-0342">GTP-binding</keyword>
<evidence type="ECO:0000256" key="14">
    <source>
        <dbReference type="PIRNR" id="PIRNR006135"/>
    </source>
</evidence>
<comment type="catalytic activity">
    <reaction evidence="2 14">
        <text>adenosylcob(III)inamide phosphate + GTP + H(+) = adenosylcob(III)inamide-GDP + diphosphate</text>
        <dbReference type="Rhea" id="RHEA:22712"/>
        <dbReference type="ChEBI" id="CHEBI:15378"/>
        <dbReference type="ChEBI" id="CHEBI:33019"/>
        <dbReference type="ChEBI" id="CHEBI:37565"/>
        <dbReference type="ChEBI" id="CHEBI:58502"/>
        <dbReference type="ChEBI" id="CHEBI:60487"/>
        <dbReference type="EC" id="2.7.7.62"/>
    </reaction>
</comment>
<evidence type="ECO:0000256" key="1">
    <source>
        <dbReference type="ARBA" id="ARBA00000312"/>
    </source>
</evidence>
<feature type="binding site" evidence="16">
    <location>
        <position position="84"/>
    </location>
    <ligand>
        <name>GTP</name>
        <dbReference type="ChEBI" id="CHEBI:37565"/>
    </ligand>
</feature>
<feature type="active site" description="GMP-histidine intermediate" evidence="15">
    <location>
        <position position="51"/>
    </location>
</feature>
<dbReference type="GO" id="GO:0008820">
    <property type="term" value="F:cobinamide phosphate guanylyltransferase activity"/>
    <property type="evidence" value="ECO:0007669"/>
    <property type="project" value="UniProtKB-UniRule"/>
</dbReference>
<feature type="binding site" evidence="16">
    <location>
        <begin position="10"/>
        <end position="17"/>
    </location>
    <ligand>
        <name>GTP</name>
        <dbReference type="ChEBI" id="CHEBI:37565"/>
    </ligand>
</feature>
<evidence type="ECO:0000256" key="12">
    <source>
        <dbReference type="ARBA" id="ARBA00022840"/>
    </source>
</evidence>
<organism evidence="17 18">
    <name type="scientific">Celeribacter ethanolicus</name>
    <dbReference type="NCBI Taxonomy" id="1758178"/>
    <lineage>
        <taxon>Bacteria</taxon>
        <taxon>Pseudomonadati</taxon>
        <taxon>Pseudomonadota</taxon>
        <taxon>Alphaproteobacteria</taxon>
        <taxon>Rhodobacterales</taxon>
        <taxon>Roseobacteraceae</taxon>
        <taxon>Celeribacter</taxon>
    </lineage>
</organism>
<evidence type="ECO:0000256" key="11">
    <source>
        <dbReference type="ARBA" id="ARBA00022777"/>
    </source>
</evidence>
<evidence type="ECO:0000256" key="9">
    <source>
        <dbReference type="ARBA" id="ARBA00022679"/>
    </source>
</evidence>
<dbReference type="NCBIfam" id="NF004469">
    <property type="entry name" value="PRK05800.1"/>
    <property type="match status" value="1"/>
</dbReference>
<keyword evidence="17" id="KW-0548">Nucleotidyltransferase</keyword>
<evidence type="ECO:0000256" key="2">
    <source>
        <dbReference type="ARBA" id="ARBA00000711"/>
    </source>
</evidence>
<comment type="similarity">
    <text evidence="7 14">Belongs to the CobU/CobP family.</text>
</comment>
<keyword evidence="12 14" id="KW-0067">ATP-binding</keyword>
<evidence type="ECO:0000313" key="17">
    <source>
        <dbReference type="EMBL" id="ATG49777.1"/>
    </source>
</evidence>
<dbReference type="CDD" id="cd00544">
    <property type="entry name" value="CobU"/>
    <property type="match status" value="1"/>
</dbReference>
<dbReference type="EC" id="2.7.1.156" evidence="14"/>
<dbReference type="InterPro" id="IPR003203">
    <property type="entry name" value="CobU/CobP"/>
</dbReference>
<keyword evidence="9 14" id="KW-0808">Transferase</keyword>
<dbReference type="GO" id="GO:0043752">
    <property type="term" value="F:adenosylcobinamide kinase activity"/>
    <property type="evidence" value="ECO:0007669"/>
    <property type="project" value="UniProtKB-EC"/>
</dbReference>